<reference evidence="5 6" key="1">
    <citation type="submission" date="2018-12" db="EMBL/GenBank/DDBJ databases">
        <title>Flammeovirga pectinis sp. nov., isolated from the gut of the Korean scallop, Patinopecten yessoensis.</title>
        <authorList>
            <person name="Bae J.-W."/>
            <person name="Jeong Y.-S."/>
            <person name="Kang W."/>
        </authorList>
    </citation>
    <scope>NUCLEOTIDE SEQUENCE [LARGE SCALE GENOMIC DNA]</scope>
    <source>
        <strain evidence="5 6">L12M1</strain>
    </source>
</reference>
<dbReference type="InterPro" id="IPR001611">
    <property type="entry name" value="Leu-rich_rpt"/>
</dbReference>
<evidence type="ECO:0000256" key="3">
    <source>
        <dbReference type="SAM" id="SignalP"/>
    </source>
</evidence>
<evidence type="ECO:0000256" key="2">
    <source>
        <dbReference type="ARBA" id="ARBA00022737"/>
    </source>
</evidence>
<dbReference type="InterPro" id="IPR032675">
    <property type="entry name" value="LRR_dom_sf"/>
</dbReference>
<proteinExistence type="predicted"/>
<dbReference type="PANTHER" id="PTHR48051:SF46">
    <property type="entry name" value="LEUCINE RICH REPEAT-CONTAINING DOMAIN PROTEIN"/>
    <property type="match status" value="1"/>
</dbReference>
<dbReference type="SUPFAM" id="SSF52058">
    <property type="entry name" value="L domain-like"/>
    <property type="match status" value="1"/>
</dbReference>
<dbReference type="AlphaFoldDB" id="A0A3S9NZ06"/>
<accession>A0A3S9NZ06</accession>
<dbReference type="SMART" id="SM00369">
    <property type="entry name" value="LRR_TYP"/>
    <property type="match status" value="3"/>
</dbReference>
<dbReference type="RefSeq" id="WP_126611463.1">
    <property type="nucleotide sequence ID" value="NZ_CP034562.1"/>
</dbReference>
<evidence type="ECO:0000313" key="5">
    <source>
        <dbReference type="EMBL" id="AZQ61220.1"/>
    </source>
</evidence>
<dbReference type="Gene3D" id="1.25.40.10">
    <property type="entry name" value="Tetratricopeptide repeat domain"/>
    <property type="match status" value="1"/>
</dbReference>
<organism evidence="5 6">
    <name type="scientific">Flammeovirga pectinis</name>
    <dbReference type="NCBI Taxonomy" id="2494373"/>
    <lineage>
        <taxon>Bacteria</taxon>
        <taxon>Pseudomonadati</taxon>
        <taxon>Bacteroidota</taxon>
        <taxon>Cytophagia</taxon>
        <taxon>Cytophagales</taxon>
        <taxon>Flammeovirgaceae</taxon>
        <taxon>Flammeovirga</taxon>
    </lineage>
</organism>
<evidence type="ECO:0000259" key="4">
    <source>
        <dbReference type="Pfam" id="PF23598"/>
    </source>
</evidence>
<protein>
    <submittedName>
        <fullName evidence="5">Leucine-rich repeat domain-containing protein</fullName>
    </submittedName>
</protein>
<dbReference type="SUPFAM" id="SSF48452">
    <property type="entry name" value="TPR-like"/>
    <property type="match status" value="1"/>
</dbReference>
<keyword evidence="6" id="KW-1185">Reference proteome</keyword>
<dbReference type="InterPro" id="IPR011990">
    <property type="entry name" value="TPR-like_helical_dom_sf"/>
</dbReference>
<keyword evidence="3" id="KW-0732">Signal</keyword>
<dbReference type="EMBL" id="CP034562">
    <property type="protein sequence ID" value="AZQ61220.1"/>
    <property type="molecule type" value="Genomic_DNA"/>
</dbReference>
<keyword evidence="1" id="KW-0433">Leucine-rich repeat</keyword>
<evidence type="ECO:0000313" key="6">
    <source>
        <dbReference type="Proteomes" id="UP000267268"/>
    </source>
</evidence>
<feature type="domain" description="Disease resistance R13L4/SHOC-2-like LRR" evidence="4">
    <location>
        <begin position="207"/>
        <end position="267"/>
    </location>
</feature>
<dbReference type="Gene3D" id="3.80.10.10">
    <property type="entry name" value="Ribonuclease Inhibitor"/>
    <property type="match status" value="1"/>
</dbReference>
<dbReference type="InterPro" id="IPR055414">
    <property type="entry name" value="LRR_R13L4/SHOC2-like"/>
</dbReference>
<dbReference type="Proteomes" id="UP000267268">
    <property type="component" value="Chromosome 1"/>
</dbReference>
<keyword evidence="2" id="KW-0677">Repeat</keyword>
<name>A0A3S9NZ06_9BACT</name>
<dbReference type="KEGG" id="fll:EI427_02980"/>
<dbReference type="OrthoDB" id="9780183at2"/>
<dbReference type="InterPro" id="IPR050216">
    <property type="entry name" value="LRR_domain-containing"/>
</dbReference>
<dbReference type="PROSITE" id="PS51450">
    <property type="entry name" value="LRR"/>
    <property type="match status" value="3"/>
</dbReference>
<gene>
    <name evidence="5" type="ORF">EI427_02980</name>
</gene>
<sequence length="292" mass="32774">MKTIIRISLLTLAIGLSSFTLNNDPSTFISKGLTNLSSENYLKAIGDFTMAISIQDNLGEAYYHRAICKDLLGKKEGYINSELCLDLIEAIKYDHFEAIEKLYELGRAECYMIKSAALTADKAYCIDLSSQNYSSIPNDVSEFSNLISISASSNKIKSLGTLYNSCPYIISLDLGQNNISVIPSEISKFKYLYSLNLSNNDLSKLPKEVSTLEHLSYLNLRGNKIEELPKNIDNLYALKVLDLSLNRIQKLPKNIENLKNLETLVLAGNPLEETDVKRLRLLLPNTHIIFDM</sequence>
<feature type="chain" id="PRO_5018978812" evidence="3">
    <location>
        <begin position="23"/>
        <end position="292"/>
    </location>
</feature>
<dbReference type="PANTHER" id="PTHR48051">
    <property type="match status" value="1"/>
</dbReference>
<dbReference type="GO" id="GO:0005737">
    <property type="term" value="C:cytoplasm"/>
    <property type="evidence" value="ECO:0007669"/>
    <property type="project" value="TreeGrafter"/>
</dbReference>
<evidence type="ECO:0000256" key="1">
    <source>
        <dbReference type="ARBA" id="ARBA00022614"/>
    </source>
</evidence>
<dbReference type="Pfam" id="PF23598">
    <property type="entry name" value="LRR_14"/>
    <property type="match status" value="1"/>
</dbReference>
<dbReference type="InterPro" id="IPR003591">
    <property type="entry name" value="Leu-rich_rpt_typical-subtyp"/>
</dbReference>
<feature type="signal peptide" evidence="3">
    <location>
        <begin position="1"/>
        <end position="22"/>
    </location>
</feature>